<comment type="caution">
    <text evidence="2">The sequence shown here is derived from an EMBL/GenBank/DDBJ whole genome shotgun (WGS) entry which is preliminary data.</text>
</comment>
<reference evidence="2" key="1">
    <citation type="journal article" date="2023" name="Nat. Commun.">
        <title>Diploid and tetraploid genomes of Acorus and the evolution of monocots.</title>
        <authorList>
            <person name="Ma L."/>
            <person name="Liu K.W."/>
            <person name="Li Z."/>
            <person name="Hsiao Y.Y."/>
            <person name="Qi Y."/>
            <person name="Fu T."/>
            <person name="Tang G.D."/>
            <person name="Zhang D."/>
            <person name="Sun W.H."/>
            <person name="Liu D.K."/>
            <person name="Li Y."/>
            <person name="Chen G.Z."/>
            <person name="Liu X.D."/>
            <person name="Liao X.Y."/>
            <person name="Jiang Y.T."/>
            <person name="Yu X."/>
            <person name="Hao Y."/>
            <person name="Huang J."/>
            <person name="Zhao X.W."/>
            <person name="Ke S."/>
            <person name="Chen Y.Y."/>
            <person name="Wu W.L."/>
            <person name="Hsu J.L."/>
            <person name="Lin Y.F."/>
            <person name="Huang M.D."/>
            <person name="Li C.Y."/>
            <person name="Huang L."/>
            <person name="Wang Z.W."/>
            <person name="Zhao X."/>
            <person name="Zhong W.Y."/>
            <person name="Peng D.H."/>
            <person name="Ahmad S."/>
            <person name="Lan S."/>
            <person name="Zhang J.S."/>
            <person name="Tsai W.C."/>
            <person name="Van de Peer Y."/>
            <person name="Liu Z.J."/>
        </authorList>
    </citation>
    <scope>NUCLEOTIDE SEQUENCE</scope>
    <source>
        <strain evidence="2">CP</strain>
    </source>
</reference>
<gene>
    <name evidence="2" type="ORF">QJS10_CPB15g02144</name>
    <name evidence="1" type="ORF">QJS10_CPB15g02151</name>
</gene>
<evidence type="ECO:0000313" key="1">
    <source>
        <dbReference type="EMBL" id="KAK1295911.1"/>
    </source>
</evidence>
<name>A0AAV9D8R6_ACOCL</name>
<reference evidence="2" key="2">
    <citation type="submission" date="2023-06" db="EMBL/GenBank/DDBJ databases">
        <authorList>
            <person name="Ma L."/>
            <person name="Liu K.-W."/>
            <person name="Li Z."/>
            <person name="Hsiao Y.-Y."/>
            <person name="Qi Y."/>
            <person name="Fu T."/>
            <person name="Tang G."/>
            <person name="Zhang D."/>
            <person name="Sun W.-H."/>
            <person name="Liu D.-K."/>
            <person name="Li Y."/>
            <person name="Chen G.-Z."/>
            <person name="Liu X.-D."/>
            <person name="Liao X.-Y."/>
            <person name="Jiang Y.-T."/>
            <person name="Yu X."/>
            <person name="Hao Y."/>
            <person name="Huang J."/>
            <person name="Zhao X.-W."/>
            <person name="Ke S."/>
            <person name="Chen Y.-Y."/>
            <person name="Wu W.-L."/>
            <person name="Hsu J.-L."/>
            <person name="Lin Y.-F."/>
            <person name="Huang M.-D."/>
            <person name="Li C.-Y."/>
            <person name="Huang L."/>
            <person name="Wang Z.-W."/>
            <person name="Zhao X."/>
            <person name="Zhong W.-Y."/>
            <person name="Peng D.-H."/>
            <person name="Ahmad S."/>
            <person name="Lan S."/>
            <person name="Zhang J.-S."/>
            <person name="Tsai W.-C."/>
            <person name="Van De Peer Y."/>
            <person name="Liu Z.-J."/>
        </authorList>
    </citation>
    <scope>NUCLEOTIDE SEQUENCE</scope>
    <source>
        <strain evidence="2">CP</strain>
        <tissue evidence="2">Leaves</tissue>
    </source>
</reference>
<organism evidence="2 3">
    <name type="scientific">Acorus calamus</name>
    <name type="common">Sweet flag</name>
    <dbReference type="NCBI Taxonomy" id="4465"/>
    <lineage>
        <taxon>Eukaryota</taxon>
        <taxon>Viridiplantae</taxon>
        <taxon>Streptophyta</taxon>
        <taxon>Embryophyta</taxon>
        <taxon>Tracheophyta</taxon>
        <taxon>Spermatophyta</taxon>
        <taxon>Magnoliopsida</taxon>
        <taxon>Liliopsida</taxon>
        <taxon>Acoraceae</taxon>
        <taxon>Acorus</taxon>
    </lineage>
</organism>
<proteinExistence type="predicted"/>
<dbReference type="PANTHER" id="PTHR31860">
    <property type="entry name" value="HEAT-INDUCIBLE TRANSCRIPTION REPRESSOR (DUF639)-RELATED"/>
    <property type="match status" value="1"/>
</dbReference>
<evidence type="ECO:0000313" key="2">
    <source>
        <dbReference type="EMBL" id="KAK1297299.1"/>
    </source>
</evidence>
<dbReference type="EMBL" id="JAUJYO010000015">
    <property type="protein sequence ID" value="KAK1295911.1"/>
    <property type="molecule type" value="Genomic_DNA"/>
</dbReference>
<keyword evidence="3" id="KW-1185">Reference proteome</keyword>
<sequence length="175" mass="19913">MSFRTLGTSVDSLVEEFELGLLPETSDYSRKLMEFCSSRALSEACRGMEEEISDGPSSFSRFTFDMMLAWENPSCVDDETYLERVAKEKEDRKIHLQGEVGSEHDDISLFYSDLMPLLVTEEPTVGEDAFVWLSSLLPLIADVTNARFTFEALTAPTANRLHFPAYDRFLKEIDK</sequence>
<dbReference type="Proteomes" id="UP001180020">
    <property type="component" value="Unassembled WGS sequence"/>
</dbReference>
<accession>A0AAV9D8R6</accession>
<protein>
    <submittedName>
        <fullName evidence="2">Uncharacterized protein</fullName>
    </submittedName>
</protein>
<dbReference type="PANTHER" id="PTHR31860:SF5">
    <property type="entry name" value="ARGH (DUF639)"/>
    <property type="match status" value="1"/>
</dbReference>
<dbReference type="EMBL" id="JAUJYO010000015">
    <property type="protein sequence ID" value="KAK1297299.1"/>
    <property type="molecule type" value="Genomic_DNA"/>
</dbReference>
<dbReference type="AlphaFoldDB" id="A0AAV9D8R6"/>
<evidence type="ECO:0000313" key="3">
    <source>
        <dbReference type="Proteomes" id="UP001180020"/>
    </source>
</evidence>